<feature type="compositionally biased region" description="Basic residues" evidence="1">
    <location>
        <begin position="95"/>
        <end position="106"/>
    </location>
</feature>
<name>A0A9W7AHZ4_9STRA</name>
<accession>A0A9W7AHZ4</accession>
<feature type="region of interest" description="Disordered" evidence="1">
    <location>
        <begin position="87"/>
        <end position="106"/>
    </location>
</feature>
<sequence length="106" mass="12183">MFGKKPPIHLLKPFGAPAFIADPSKLYKSPGNNIYTSRGHDCFYLGLARHSSAFQVLNKKTKQIMTSTAVKVDSRWDTVNIQPSTSFRDSEFRDSRKRRHGRKYNH</sequence>
<reference evidence="3" key="1">
    <citation type="journal article" date="2023" name="Commun. Biol.">
        <title>Genome analysis of Parmales, the sister group of diatoms, reveals the evolutionary specialization of diatoms from phago-mixotrophs to photoautotrophs.</title>
        <authorList>
            <person name="Ban H."/>
            <person name="Sato S."/>
            <person name="Yoshikawa S."/>
            <person name="Yamada K."/>
            <person name="Nakamura Y."/>
            <person name="Ichinomiya M."/>
            <person name="Sato N."/>
            <person name="Blanc-Mathieu R."/>
            <person name="Endo H."/>
            <person name="Kuwata A."/>
            <person name="Ogata H."/>
        </authorList>
    </citation>
    <scope>NUCLEOTIDE SEQUENCE [LARGE SCALE GENOMIC DNA]</scope>
    <source>
        <strain evidence="3">NIES 3701</strain>
    </source>
</reference>
<comment type="caution">
    <text evidence="2">The sequence shown here is derived from an EMBL/GenBank/DDBJ whole genome shotgun (WGS) entry which is preliminary data.</text>
</comment>
<evidence type="ECO:0000313" key="2">
    <source>
        <dbReference type="EMBL" id="GMH72612.1"/>
    </source>
</evidence>
<organism evidence="2 3">
    <name type="scientific">Triparma strigata</name>
    <dbReference type="NCBI Taxonomy" id="1606541"/>
    <lineage>
        <taxon>Eukaryota</taxon>
        <taxon>Sar</taxon>
        <taxon>Stramenopiles</taxon>
        <taxon>Ochrophyta</taxon>
        <taxon>Bolidophyceae</taxon>
        <taxon>Parmales</taxon>
        <taxon>Triparmaceae</taxon>
        <taxon>Triparma</taxon>
    </lineage>
</organism>
<keyword evidence="3" id="KW-1185">Reference proteome</keyword>
<dbReference type="AlphaFoldDB" id="A0A9W7AHZ4"/>
<evidence type="ECO:0000313" key="3">
    <source>
        <dbReference type="Proteomes" id="UP001165085"/>
    </source>
</evidence>
<dbReference type="Proteomes" id="UP001165085">
    <property type="component" value="Unassembled WGS sequence"/>
</dbReference>
<proteinExistence type="predicted"/>
<gene>
    <name evidence="2" type="ORF">TrST_g9878</name>
</gene>
<protein>
    <submittedName>
        <fullName evidence="2">Uncharacterized protein</fullName>
    </submittedName>
</protein>
<dbReference type="EMBL" id="BRXY01000158">
    <property type="protein sequence ID" value="GMH72612.1"/>
    <property type="molecule type" value="Genomic_DNA"/>
</dbReference>
<evidence type="ECO:0000256" key="1">
    <source>
        <dbReference type="SAM" id="MobiDB-lite"/>
    </source>
</evidence>